<gene>
    <name evidence="3" type="ORF">HP555_10275</name>
</gene>
<evidence type="ECO:0000259" key="2">
    <source>
        <dbReference type="Pfam" id="PF00850"/>
    </source>
</evidence>
<dbReference type="CDD" id="cd09992">
    <property type="entry name" value="HDAC_classII"/>
    <property type="match status" value="1"/>
</dbReference>
<keyword evidence="4" id="KW-1185">Reference proteome</keyword>
<dbReference type="InterPro" id="IPR037138">
    <property type="entry name" value="His_deacetylse_dom_sf"/>
</dbReference>
<feature type="domain" description="Histone deacetylase" evidence="2">
    <location>
        <begin position="25"/>
        <end position="313"/>
    </location>
</feature>
<dbReference type="InterPro" id="IPR023696">
    <property type="entry name" value="Ureohydrolase_dom_sf"/>
</dbReference>
<dbReference type="PRINTS" id="PR01270">
    <property type="entry name" value="HDASUPER"/>
</dbReference>
<dbReference type="EMBL" id="CP054140">
    <property type="protein sequence ID" value="QQG66216.1"/>
    <property type="molecule type" value="Genomic_DNA"/>
</dbReference>
<evidence type="ECO:0000313" key="3">
    <source>
        <dbReference type="EMBL" id="QQG66216.1"/>
    </source>
</evidence>
<organism evidence="3 4">
    <name type="scientific">Desulfobulbus oligotrophicus</name>
    <dbReference type="NCBI Taxonomy" id="1909699"/>
    <lineage>
        <taxon>Bacteria</taxon>
        <taxon>Pseudomonadati</taxon>
        <taxon>Thermodesulfobacteriota</taxon>
        <taxon>Desulfobulbia</taxon>
        <taxon>Desulfobulbales</taxon>
        <taxon>Desulfobulbaceae</taxon>
        <taxon>Desulfobulbus</taxon>
    </lineage>
</organism>
<dbReference type="KEGG" id="dog:HP555_10275"/>
<dbReference type="GO" id="GO:0040029">
    <property type="term" value="P:epigenetic regulation of gene expression"/>
    <property type="evidence" value="ECO:0007669"/>
    <property type="project" value="TreeGrafter"/>
</dbReference>
<dbReference type="PANTHER" id="PTHR10625:SF10">
    <property type="entry name" value="HISTONE DEACETYLASE HDAC1"/>
    <property type="match status" value="1"/>
</dbReference>
<proteinExistence type="inferred from homology"/>
<name>A0A7T6AQY2_9BACT</name>
<dbReference type="Gene3D" id="3.40.800.20">
    <property type="entry name" value="Histone deacetylase domain"/>
    <property type="match status" value="1"/>
</dbReference>
<evidence type="ECO:0000313" key="4">
    <source>
        <dbReference type="Proteomes" id="UP000596092"/>
    </source>
</evidence>
<dbReference type="PANTHER" id="PTHR10625">
    <property type="entry name" value="HISTONE DEACETYLASE HDAC1-RELATED"/>
    <property type="match status" value="1"/>
</dbReference>
<protein>
    <submittedName>
        <fullName evidence="3">Histone deacetylase</fullName>
    </submittedName>
</protein>
<dbReference type="RefSeq" id="WP_199262152.1">
    <property type="nucleotide sequence ID" value="NZ_CP054140.1"/>
</dbReference>
<comment type="similarity">
    <text evidence="1">Belongs to the histone deacetylase family.</text>
</comment>
<dbReference type="SUPFAM" id="SSF52768">
    <property type="entry name" value="Arginase/deacetylase"/>
    <property type="match status" value="1"/>
</dbReference>
<sequence>MKHEPIITIVTAPAFLRHDTGGGDHPEARERLTVITDRLVEGPLVNQIRHVLPRPVQRSELLTFHTEGWLFRFEEAVLSGRTYIDHQDNQVCYDSYEVATLSAGSGLVGVDVAEQEPGSIVFCQTRPPGHHAEPNQPYGFCFFNNCVIAARYWQHAYNRRRVCIFDFDAHHGNGIQTAFEEEAETAYISIHEHPSFSYPGTGWAEERGIGPGKGTILNLPLAPGAGEEQVVRLLPKIRLFLENFQPDALIIGAGFDAHRDDDMSGLAFTNHLYRLLGNFVKELAVDLTDGRLVSILEGGYNLHVLGTSVEAYLLGLTD</sequence>
<dbReference type="Pfam" id="PF00850">
    <property type="entry name" value="Hist_deacetyl"/>
    <property type="match status" value="1"/>
</dbReference>
<dbReference type="AlphaFoldDB" id="A0A7T6AQY2"/>
<dbReference type="GO" id="GO:0004407">
    <property type="term" value="F:histone deacetylase activity"/>
    <property type="evidence" value="ECO:0007669"/>
    <property type="project" value="TreeGrafter"/>
</dbReference>
<dbReference type="InterPro" id="IPR000286">
    <property type="entry name" value="HDACs"/>
</dbReference>
<dbReference type="Proteomes" id="UP000596092">
    <property type="component" value="Chromosome"/>
</dbReference>
<accession>A0A7T6AQY2</accession>
<evidence type="ECO:0000256" key="1">
    <source>
        <dbReference type="ARBA" id="ARBA00005947"/>
    </source>
</evidence>
<dbReference type="InterPro" id="IPR023801">
    <property type="entry name" value="His_deacetylse_dom"/>
</dbReference>
<reference evidence="3 4" key="1">
    <citation type="submission" date="2020-05" db="EMBL/GenBank/DDBJ databases">
        <title>Complete genome of Desulfobulbus oligotrophicus.</title>
        <authorList>
            <person name="Podar M."/>
        </authorList>
    </citation>
    <scope>NUCLEOTIDE SEQUENCE [LARGE SCALE GENOMIC DNA]</scope>
    <source>
        <strain evidence="3 4">Prop6</strain>
    </source>
</reference>